<comment type="caution">
    <text evidence="1">The sequence shown here is derived from an EMBL/GenBank/DDBJ whole genome shotgun (WGS) entry which is preliminary data.</text>
</comment>
<gene>
    <name evidence="1" type="ORF">TRAPUB_6753</name>
</gene>
<evidence type="ECO:0008006" key="3">
    <source>
        <dbReference type="Google" id="ProtNLM"/>
    </source>
</evidence>
<dbReference type="EMBL" id="MNAD01001651">
    <property type="protein sequence ID" value="OJT02679.1"/>
    <property type="molecule type" value="Genomic_DNA"/>
</dbReference>
<name>A0A1M2V4Y8_TRAPU</name>
<dbReference type="Proteomes" id="UP000184267">
    <property type="component" value="Unassembled WGS sequence"/>
</dbReference>
<protein>
    <recommendedName>
        <fullName evidence="3">F-box domain-containing protein</fullName>
    </recommendedName>
</protein>
<accession>A0A1M2V4Y8</accession>
<organism evidence="1 2">
    <name type="scientific">Trametes pubescens</name>
    <name type="common">White-rot fungus</name>
    <dbReference type="NCBI Taxonomy" id="154538"/>
    <lineage>
        <taxon>Eukaryota</taxon>
        <taxon>Fungi</taxon>
        <taxon>Dikarya</taxon>
        <taxon>Basidiomycota</taxon>
        <taxon>Agaricomycotina</taxon>
        <taxon>Agaricomycetes</taxon>
        <taxon>Polyporales</taxon>
        <taxon>Polyporaceae</taxon>
        <taxon>Trametes</taxon>
    </lineage>
</organism>
<evidence type="ECO:0000313" key="2">
    <source>
        <dbReference type="Proteomes" id="UP000184267"/>
    </source>
</evidence>
<keyword evidence="2" id="KW-1185">Reference proteome</keyword>
<evidence type="ECO:0000313" key="1">
    <source>
        <dbReference type="EMBL" id="OJT02679.1"/>
    </source>
</evidence>
<dbReference type="OrthoDB" id="3263050at2759"/>
<sequence length="567" mass="63358">MSILASIPQEVLEHVAFFAATDNLLGPPDGIVALLSVDRRTHAALSMASNPFPWSRIFAHKFDTSAAFQRLSDRTITPQDACEEFKLRCTLLKRIRRRTDSLATSYTLSPTHRDALRSILWMAYLMMLENEGRNDRQLREYAGFDAWLKEFLFHPSGASLAAWSVKIDLWPPNDERSALALWLFWYMLRPGEWFPLIPVLGGRIHPRPIPAERHMYDLACRDICTNGHPSSLDEYMADDDTTFREASGILKLFSLGAHQYPLCTPQWNIFAPPCRARGACAIKYFGVPLKMTPPAPAPPAILAYLTLANKLSVSWDTIHYMKPPTATPPSLAPGASSAEWHAEWTRGLHLADTTKPLGAAFSGAFVSGSLEGTWEGLFTYTEFTAYAALLSGAPPTVLQRSLVAHHPHLWKLREHYLYAVDEPGALEARPLAPGNPLRGYLPNGCQYFESSDGVAIKESGREEPVFYTSLASLQKMDEPPPGRLTDVFITGEGHSAWGQFNLVGRVRPCDGFIILSKEYVDGDRGRWLYRGFLVGNAEGNLSGRWRDTLSPTDVLGYEGCFVMNRRR</sequence>
<proteinExistence type="predicted"/>
<dbReference type="AlphaFoldDB" id="A0A1M2V4Y8"/>
<dbReference type="OMA" id="YEGCFVM"/>
<reference evidence="1 2" key="1">
    <citation type="submission" date="2016-10" db="EMBL/GenBank/DDBJ databases">
        <title>Genome sequence of the basidiomycete white-rot fungus Trametes pubescens.</title>
        <authorList>
            <person name="Makela M.R."/>
            <person name="Granchi Z."/>
            <person name="Peng M."/>
            <person name="De Vries R.P."/>
            <person name="Grigoriev I."/>
            <person name="Riley R."/>
            <person name="Hilden K."/>
        </authorList>
    </citation>
    <scope>NUCLEOTIDE SEQUENCE [LARGE SCALE GENOMIC DNA]</scope>
    <source>
        <strain evidence="1 2">FBCC735</strain>
    </source>
</reference>